<dbReference type="RefSeq" id="XP_013413186.1">
    <property type="nucleotide sequence ID" value="XM_013557732.2"/>
</dbReference>
<proteinExistence type="inferred from homology"/>
<dbReference type="PANTHER" id="PTHR13557">
    <property type="entry name" value="COILED-COIL DOMAIN-CONTAINING PROTEIN 86"/>
    <property type="match status" value="1"/>
</dbReference>
<feature type="compositionally biased region" description="Basic residues" evidence="14">
    <location>
        <begin position="106"/>
        <end position="116"/>
    </location>
</feature>
<evidence type="ECO:0000256" key="7">
    <source>
        <dbReference type="ARBA" id="ARBA00022517"/>
    </source>
</evidence>
<dbReference type="OMA" id="MIQKRDT"/>
<sequence>MDQEENVKRERTLQPPRGRPKSGRVWKTPKTQKFSDTIRPKTLKTSWQKKMRQRKEQRILKDFEKELKTARARGKEEKRQRQEENKKRKLENERKAEIVQPIKNTAKIKRMKKKQLRSVEKR</sequence>
<evidence type="ECO:0000256" key="13">
    <source>
        <dbReference type="ARBA" id="ARBA00093307"/>
    </source>
</evidence>
<dbReference type="GO" id="GO:0006364">
    <property type="term" value="P:rRNA processing"/>
    <property type="evidence" value="ECO:0007669"/>
    <property type="project" value="UniProtKB-KW"/>
</dbReference>
<dbReference type="GO" id="GO:0005694">
    <property type="term" value="C:chromosome"/>
    <property type="evidence" value="ECO:0007669"/>
    <property type="project" value="UniProtKB-SubCell"/>
</dbReference>
<comment type="function">
    <text evidence="13">Required for proper chromosome segregation during mitosis and error-free mitotic progression.</text>
</comment>
<comment type="similarity">
    <text evidence="4">Belongs to the CGR1 family.</text>
</comment>
<dbReference type="Pfam" id="PF03879">
    <property type="entry name" value="Cgr1"/>
    <property type="match status" value="1"/>
</dbReference>
<dbReference type="FunCoup" id="A0A1S3JST5">
    <property type="interactions" value="328"/>
</dbReference>
<dbReference type="InParanoid" id="A0A1S3JST5"/>
<evidence type="ECO:0000256" key="5">
    <source>
        <dbReference type="ARBA" id="ARBA00016738"/>
    </source>
</evidence>
<keyword evidence="6" id="KW-0158">Chromosome</keyword>
<evidence type="ECO:0000256" key="9">
    <source>
        <dbReference type="ARBA" id="ARBA00022553"/>
    </source>
</evidence>
<dbReference type="KEGG" id="lak:106175629"/>
<evidence type="ECO:0000256" key="6">
    <source>
        <dbReference type="ARBA" id="ARBA00022454"/>
    </source>
</evidence>
<evidence type="ECO:0000256" key="2">
    <source>
        <dbReference type="ARBA" id="ARBA00004286"/>
    </source>
</evidence>
<dbReference type="Proteomes" id="UP000085678">
    <property type="component" value="Unplaced"/>
</dbReference>
<dbReference type="GeneID" id="106175629"/>
<dbReference type="OrthoDB" id="277961at2759"/>
<dbReference type="PANTHER" id="PTHR13557:SF1">
    <property type="entry name" value="COILED-COIL DOMAIN-CONTAINING PROTEIN 86"/>
    <property type="match status" value="1"/>
</dbReference>
<organism evidence="15 16">
    <name type="scientific">Lingula anatina</name>
    <name type="common">Brachiopod</name>
    <name type="synonym">Lingula unguis</name>
    <dbReference type="NCBI Taxonomy" id="7574"/>
    <lineage>
        <taxon>Eukaryota</taxon>
        <taxon>Metazoa</taxon>
        <taxon>Spiralia</taxon>
        <taxon>Lophotrochozoa</taxon>
        <taxon>Brachiopoda</taxon>
        <taxon>Linguliformea</taxon>
        <taxon>Lingulata</taxon>
        <taxon>Lingulida</taxon>
        <taxon>Linguloidea</taxon>
        <taxon>Lingulidae</taxon>
        <taxon>Lingula</taxon>
    </lineage>
</organism>
<keyword evidence="12" id="KW-0539">Nucleus</keyword>
<dbReference type="InterPro" id="IPR026570">
    <property type="entry name" value="CCDC86"/>
</dbReference>
<evidence type="ECO:0000256" key="1">
    <source>
        <dbReference type="ARBA" id="ARBA00004090"/>
    </source>
</evidence>
<feature type="region of interest" description="Disordered" evidence="14">
    <location>
        <begin position="70"/>
        <end position="122"/>
    </location>
</feature>
<protein>
    <recommendedName>
        <fullName evidence="5">Coiled-coil domain-containing protein 86</fullName>
    </recommendedName>
</protein>
<feature type="compositionally biased region" description="Basic and acidic residues" evidence="14">
    <location>
        <begin position="70"/>
        <end position="97"/>
    </location>
</feature>
<dbReference type="InterPro" id="IPR005579">
    <property type="entry name" value="Cgr1-like"/>
</dbReference>
<keyword evidence="8" id="KW-0698">rRNA processing</keyword>
<comment type="subcellular location">
    <subcellularLocation>
        <location evidence="2">Chromosome</location>
    </subcellularLocation>
    <subcellularLocation>
        <location evidence="3">Nucleus</location>
        <location evidence="3">Nucleolus</location>
    </subcellularLocation>
</comment>
<accession>A0A1S3JST5</accession>
<dbReference type="STRING" id="7574.A0A1S3JST5"/>
<dbReference type="AlphaFoldDB" id="A0A1S3JST5"/>
<reference evidence="16" key="1">
    <citation type="submission" date="2025-08" db="UniProtKB">
        <authorList>
            <consortium name="RefSeq"/>
        </authorList>
    </citation>
    <scope>IDENTIFICATION</scope>
    <source>
        <tissue evidence="16">Gonads</tissue>
    </source>
</reference>
<keyword evidence="9" id="KW-0597">Phosphoprotein</keyword>
<evidence type="ECO:0000256" key="12">
    <source>
        <dbReference type="ARBA" id="ARBA00023242"/>
    </source>
</evidence>
<evidence type="ECO:0000256" key="10">
    <source>
        <dbReference type="ARBA" id="ARBA00022934"/>
    </source>
</evidence>
<name>A0A1S3JST5_LINAN</name>
<keyword evidence="10" id="KW-0164">Citrullination</keyword>
<evidence type="ECO:0000256" key="8">
    <source>
        <dbReference type="ARBA" id="ARBA00022552"/>
    </source>
</evidence>
<evidence type="ECO:0000256" key="11">
    <source>
        <dbReference type="ARBA" id="ARBA00023054"/>
    </source>
</evidence>
<dbReference type="GO" id="GO:0005730">
    <property type="term" value="C:nucleolus"/>
    <property type="evidence" value="ECO:0007669"/>
    <property type="project" value="UniProtKB-SubCell"/>
</dbReference>
<feature type="region of interest" description="Disordered" evidence="14">
    <location>
        <begin position="1"/>
        <end position="32"/>
    </location>
</feature>
<evidence type="ECO:0000256" key="4">
    <source>
        <dbReference type="ARBA" id="ARBA00007869"/>
    </source>
</evidence>
<keyword evidence="11" id="KW-0175">Coiled coil</keyword>
<keyword evidence="7" id="KW-0690">Ribosome biogenesis</keyword>
<gene>
    <name evidence="16" type="primary">LOC106175629</name>
</gene>
<evidence type="ECO:0000256" key="14">
    <source>
        <dbReference type="SAM" id="MobiDB-lite"/>
    </source>
</evidence>
<keyword evidence="15" id="KW-1185">Reference proteome</keyword>
<feature type="compositionally biased region" description="Basic and acidic residues" evidence="14">
    <location>
        <begin position="1"/>
        <end position="12"/>
    </location>
</feature>
<evidence type="ECO:0000313" key="15">
    <source>
        <dbReference type="Proteomes" id="UP000085678"/>
    </source>
</evidence>
<evidence type="ECO:0000313" key="16">
    <source>
        <dbReference type="RefSeq" id="XP_013413186.1"/>
    </source>
</evidence>
<comment type="function">
    <text evidence="1">Involved in nucleolar integrity and required for processing of the pre-rRNA for the 60S ribosome subunit.</text>
</comment>
<evidence type="ECO:0000256" key="3">
    <source>
        <dbReference type="ARBA" id="ARBA00004604"/>
    </source>
</evidence>